<dbReference type="GO" id="GO:0005737">
    <property type="term" value="C:cytoplasm"/>
    <property type="evidence" value="ECO:0007669"/>
    <property type="project" value="UniProtKB-SubCell"/>
</dbReference>
<dbReference type="Proteomes" id="UP000694382">
    <property type="component" value="Chromosome 2"/>
</dbReference>
<evidence type="ECO:0000256" key="1">
    <source>
        <dbReference type="ARBA" id="ARBA00004123"/>
    </source>
</evidence>
<dbReference type="InterPro" id="IPR023795">
    <property type="entry name" value="Serpin_CS"/>
</dbReference>
<dbReference type="GO" id="GO:0005615">
    <property type="term" value="C:extracellular space"/>
    <property type="evidence" value="ECO:0007669"/>
    <property type="project" value="InterPro"/>
</dbReference>
<dbReference type="InterPro" id="IPR042178">
    <property type="entry name" value="Serpin_sf_1"/>
</dbReference>
<accession>A0A8C3MGJ5</accession>
<dbReference type="SUPFAM" id="SSF56574">
    <property type="entry name" value="Serpins"/>
    <property type="match status" value="1"/>
</dbReference>
<feature type="domain" description="Serpin" evidence="8">
    <location>
        <begin position="49"/>
        <end position="419"/>
    </location>
</feature>
<evidence type="ECO:0000256" key="6">
    <source>
        <dbReference type="ARBA" id="ARBA00023242"/>
    </source>
</evidence>
<evidence type="ECO:0000313" key="9">
    <source>
        <dbReference type="Ensembl" id="ENSCPVP00000005688.1"/>
    </source>
</evidence>
<organism evidence="9 10">
    <name type="scientific">Geospiza parvula</name>
    <name type="common">Small tree-finch</name>
    <name type="synonym">Camarhynchus parvulus</name>
    <dbReference type="NCBI Taxonomy" id="87175"/>
    <lineage>
        <taxon>Eukaryota</taxon>
        <taxon>Metazoa</taxon>
        <taxon>Chordata</taxon>
        <taxon>Craniata</taxon>
        <taxon>Vertebrata</taxon>
        <taxon>Euteleostomi</taxon>
        <taxon>Archelosauria</taxon>
        <taxon>Archosauria</taxon>
        <taxon>Dinosauria</taxon>
        <taxon>Saurischia</taxon>
        <taxon>Theropoda</taxon>
        <taxon>Coelurosauria</taxon>
        <taxon>Aves</taxon>
        <taxon>Neognathae</taxon>
        <taxon>Neoaves</taxon>
        <taxon>Telluraves</taxon>
        <taxon>Australaves</taxon>
        <taxon>Passeriformes</taxon>
        <taxon>Thraupidae</taxon>
        <taxon>Camarhynchus</taxon>
    </lineage>
</organism>
<dbReference type="FunFam" id="3.30.497.10:FF:000001">
    <property type="entry name" value="Serine protease inhibitor"/>
    <property type="match status" value="1"/>
</dbReference>
<evidence type="ECO:0000256" key="2">
    <source>
        <dbReference type="ARBA" id="ARBA00004496"/>
    </source>
</evidence>
<evidence type="ECO:0000256" key="7">
    <source>
        <dbReference type="ARBA" id="ARBA00041146"/>
    </source>
</evidence>
<dbReference type="Ensembl" id="ENSCPVT00000005910.2">
    <property type="protein sequence ID" value="ENSCPVP00000005688.1"/>
    <property type="gene ID" value="ENSCPVG00000004063.2"/>
</dbReference>
<dbReference type="SMART" id="SM00093">
    <property type="entry name" value="SERPIN"/>
    <property type="match status" value="1"/>
</dbReference>
<evidence type="ECO:0000259" key="8">
    <source>
        <dbReference type="SMART" id="SM00093"/>
    </source>
</evidence>
<evidence type="ECO:0000256" key="4">
    <source>
        <dbReference type="ARBA" id="ARBA00022490"/>
    </source>
</evidence>
<evidence type="ECO:0000313" key="10">
    <source>
        <dbReference type="Proteomes" id="UP000694382"/>
    </source>
</evidence>
<evidence type="ECO:0000256" key="3">
    <source>
        <dbReference type="ARBA" id="ARBA00006426"/>
    </source>
</evidence>
<keyword evidence="6" id="KW-0539">Nucleus</keyword>
<reference evidence="9" key="3">
    <citation type="submission" date="2025-09" db="UniProtKB">
        <authorList>
            <consortium name="Ensembl"/>
        </authorList>
    </citation>
    <scope>IDENTIFICATION</scope>
</reference>
<sequence>MDCFAHAAFLINVYYVQKLKHSKSTILFVASFQVVKMEVVSTSVGNFTVDLFNKLNENNKGKNIFFSPWSISAALALTYLGAKGTTATEMAQVLHFTQTADIHSSFKKLLTAINKPRSTYSLKSANRIYVEKTFLLLPTYIQLSKNYYKAEPQKVNFKTAPEQTGKEINTWVEKQTEGKIKNLLGPQDVTNSTKLILINAIYFKAEWEVKFKAEDTGLQPFRLSKNKTKPVKMMYMRKTFPVLIMETMNFKMIELPYVKRELSMFILLPDDIKDNTTGLEQVQPFRIKLTYEKLSEWTDSKKMTETLVDLYLPKFKMEERYDISDNLIRMGMRSAFSSNADFSGMIEKDRVMISKVFHKSFVAVDEKGTEAAAATAVIIELTSAHVSHVLKFRVDHPFYFFIRHNKSKTILFFGRFCSPLE</sequence>
<dbReference type="InterPro" id="IPR023796">
    <property type="entry name" value="Serpin_dom"/>
</dbReference>
<dbReference type="Pfam" id="PF00079">
    <property type="entry name" value="Serpin"/>
    <property type="match status" value="1"/>
</dbReference>
<comment type="subcellular location">
    <subcellularLocation>
        <location evidence="2">Cytoplasm</location>
    </subcellularLocation>
    <subcellularLocation>
        <location evidence="1">Nucleus</location>
    </subcellularLocation>
</comment>
<dbReference type="Gene3D" id="2.30.39.10">
    <property type="entry name" value="Alpha-1-antitrypsin, domain 1"/>
    <property type="match status" value="1"/>
</dbReference>
<dbReference type="InterPro" id="IPR000215">
    <property type="entry name" value="Serpin_fam"/>
</dbReference>
<dbReference type="GO" id="GO:0004867">
    <property type="term" value="F:serine-type endopeptidase inhibitor activity"/>
    <property type="evidence" value="ECO:0007669"/>
    <property type="project" value="InterPro"/>
</dbReference>
<dbReference type="GO" id="GO:0005634">
    <property type="term" value="C:nucleus"/>
    <property type="evidence" value="ECO:0007669"/>
    <property type="project" value="UniProtKB-SubCell"/>
</dbReference>
<protein>
    <recommendedName>
        <fullName evidence="7">Serpin B10</fullName>
    </recommendedName>
</protein>
<evidence type="ECO:0000256" key="5">
    <source>
        <dbReference type="ARBA" id="ARBA00022690"/>
    </source>
</evidence>
<name>A0A8C3MGJ5_GEOPR</name>
<keyword evidence="10" id="KW-1185">Reference proteome</keyword>
<dbReference type="InterPro" id="IPR042185">
    <property type="entry name" value="Serpin_sf_2"/>
</dbReference>
<dbReference type="PANTHER" id="PTHR11461:SF175">
    <property type="entry name" value="SERPIN B10"/>
    <property type="match status" value="1"/>
</dbReference>
<keyword evidence="4" id="KW-0963">Cytoplasm</keyword>
<dbReference type="Gene3D" id="3.30.497.10">
    <property type="entry name" value="Antithrombin, subunit I, domain 2"/>
    <property type="match status" value="1"/>
</dbReference>
<dbReference type="AlphaFoldDB" id="A0A8C3MGJ5"/>
<dbReference type="FunFam" id="2.30.39.10:FF:000050">
    <property type="entry name" value="Heterochromatin-associated protein MENT"/>
    <property type="match status" value="1"/>
</dbReference>
<comment type="similarity">
    <text evidence="3">Belongs to the serpin family. Ov-serpin subfamily.</text>
</comment>
<dbReference type="InterPro" id="IPR036186">
    <property type="entry name" value="Serpin_sf"/>
</dbReference>
<proteinExistence type="inferred from homology"/>
<dbReference type="PANTHER" id="PTHR11461">
    <property type="entry name" value="SERINE PROTEASE INHIBITOR, SERPIN"/>
    <property type="match status" value="1"/>
</dbReference>
<keyword evidence="5" id="KW-0646">Protease inhibitor</keyword>
<reference evidence="9" key="1">
    <citation type="submission" date="2020-02" db="EMBL/GenBank/DDBJ databases">
        <authorList>
            <person name="Enbody D E."/>
            <person name="Pettersson E M."/>
        </authorList>
    </citation>
    <scope>NUCLEOTIDE SEQUENCE [LARGE SCALE GENOMIC DNA]</scope>
</reference>
<dbReference type="PROSITE" id="PS00284">
    <property type="entry name" value="SERPIN"/>
    <property type="match status" value="1"/>
</dbReference>
<reference evidence="9" key="2">
    <citation type="submission" date="2025-08" db="UniProtKB">
        <authorList>
            <consortium name="Ensembl"/>
        </authorList>
    </citation>
    <scope>IDENTIFICATION</scope>
</reference>